<accession>A0A401TN38</accession>
<name>A0A401TN38_CHIPU</name>
<evidence type="ECO:0000313" key="1">
    <source>
        <dbReference type="EMBL" id="GCC44091.1"/>
    </source>
</evidence>
<dbReference type="EMBL" id="BEZZ01125531">
    <property type="protein sequence ID" value="GCC44091.1"/>
    <property type="molecule type" value="Genomic_DNA"/>
</dbReference>
<keyword evidence="2" id="KW-1185">Reference proteome</keyword>
<proteinExistence type="predicted"/>
<gene>
    <name evidence="1" type="ORF">chiPu_0028195</name>
</gene>
<organism evidence="1 2">
    <name type="scientific">Chiloscyllium punctatum</name>
    <name type="common">Brownbanded bambooshark</name>
    <name type="synonym">Hemiscyllium punctatum</name>
    <dbReference type="NCBI Taxonomy" id="137246"/>
    <lineage>
        <taxon>Eukaryota</taxon>
        <taxon>Metazoa</taxon>
        <taxon>Chordata</taxon>
        <taxon>Craniata</taxon>
        <taxon>Vertebrata</taxon>
        <taxon>Chondrichthyes</taxon>
        <taxon>Elasmobranchii</taxon>
        <taxon>Galeomorphii</taxon>
        <taxon>Galeoidea</taxon>
        <taxon>Orectolobiformes</taxon>
        <taxon>Hemiscylliidae</taxon>
        <taxon>Chiloscyllium</taxon>
    </lineage>
</organism>
<protein>
    <submittedName>
        <fullName evidence="1">Uncharacterized protein</fullName>
    </submittedName>
</protein>
<comment type="caution">
    <text evidence="1">The sequence shown here is derived from an EMBL/GenBank/DDBJ whole genome shotgun (WGS) entry which is preliminary data.</text>
</comment>
<evidence type="ECO:0000313" key="2">
    <source>
        <dbReference type="Proteomes" id="UP000287033"/>
    </source>
</evidence>
<dbReference type="AlphaFoldDB" id="A0A401TN38"/>
<dbReference type="Proteomes" id="UP000287033">
    <property type="component" value="Unassembled WGS sequence"/>
</dbReference>
<sequence>MEPAYGGVGEPSHPNVLWAGAETEGWQQNHQVNPGREEVSIREVCGARKSATDWETLTVAMVSLGWPPEAEL</sequence>
<reference evidence="1 2" key="1">
    <citation type="journal article" date="2018" name="Nat. Ecol. Evol.">
        <title>Shark genomes provide insights into elasmobranch evolution and the origin of vertebrates.</title>
        <authorList>
            <person name="Hara Y"/>
            <person name="Yamaguchi K"/>
            <person name="Onimaru K"/>
            <person name="Kadota M"/>
            <person name="Koyanagi M"/>
            <person name="Keeley SD"/>
            <person name="Tatsumi K"/>
            <person name="Tanaka K"/>
            <person name="Motone F"/>
            <person name="Kageyama Y"/>
            <person name="Nozu R"/>
            <person name="Adachi N"/>
            <person name="Nishimura O"/>
            <person name="Nakagawa R"/>
            <person name="Tanegashima C"/>
            <person name="Kiyatake I"/>
            <person name="Matsumoto R"/>
            <person name="Murakumo K"/>
            <person name="Nishida K"/>
            <person name="Terakita A"/>
            <person name="Kuratani S"/>
            <person name="Sato K"/>
            <person name="Hyodo S Kuraku.S."/>
        </authorList>
    </citation>
    <scope>NUCLEOTIDE SEQUENCE [LARGE SCALE GENOMIC DNA]</scope>
</reference>